<name>A0A8S3DFI5_9BILA</name>
<accession>A0A8S3DFI5</accession>
<dbReference type="EMBL" id="CAJOBI010349712">
    <property type="protein sequence ID" value="CAF5220394.1"/>
    <property type="molecule type" value="Genomic_DNA"/>
</dbReference>
<sequence>WMTPGRDLIVAAYTNCRSDDKSTGLALDNAAGMLIGKYANNSTKNRIVFHDSIVLDHLSILPRDA</sequence>
<evidence type="ECO:0000313" key="2">
    <source>
        <dbReference type="EMBL" id="CAF4947472.1"/>
    </source>
</evidence>
<proteinExistence type="predicted"/>
<organism evidence="3 5">
    <name type="scientific">Rotaria magnacalcarata</name>
    <dbReference type="NCBI Taxonomy" id="392030"/>
    <lineage>
        <taxon>Eukaryota</taxon>
        <taxon>Metazoa</taxon>
        <taxon>Spiralia</taxon>
        <taxon>Gnathifera</taxon>
        <taxon>Rotifera</taxon>
        <taxon>Eurotatoria</taxon>
        <taxon>Bdelloidea</taxon>
        <taxon>Philodinida</taxon>
        <taxon>Philodinidae</taxon>
        <taxon>Rotaria</taxon>
    </lineage>
</organism>
<dbReference type="Proteomes" id="UP000681967">
    <property type="component" value="Unassembled WGS sequence"/>
</dbReference>
<evidence type="ECO:0000313" key="4">
    <source>
        <dbReference type="EMBL" id="CAF5220394.1"/>
    </source>
</evidence>
<reference evidence="3" key="1">
    <citation type="submission" date="2021-02" db="EMBL/GenBank/DDBJ databases">
        <authorList>
            <person name="Nowell W R."/>
        </authorList>
    </citation>
    <scope>NUCLEOTIDE SEQUENCE</scope>
</reference>
<evidence type="ECO:0000313" key="3">
    <source>
        <dbReference type="EMBL" id="CAF4995803.1"/>
    </source>
</evidence>
<dbReference type="EMBL" id="CAJOBH010103656">
    <property type="protein sequence ID" value="CAF4625926.1"/>
    <property type="molecule type" value="Genomic_DNA"/>
</dbReference>
<dbReference type="Proteomes" id="UP000681720">
    <property type="component" value="Unassembled WGS sequence"/>
</dbReference>
<dbReference type="AlphaFoldDB" id="A0A8S3DFI5"/>
<dbReference type="EMBL" id="CAJOBJ010205566">
    <property type="protein sequence ID" value="CAF4995803.1"/>
    <property type="molecule type" value="Genomic_DNA"/>
</dbReference>
<comment type="caution">
    <text evidence="3">The sequence shown here is derived from an EMBL/GenBank/DDBJ whole genome shotgun (WGS) entry which is preliminary data.</text>
</comment>
<protein>
    <submittedName>
        <fullName evidence="3">Uncharacterized protein</fullName>
    </submittedName>
</protein>
<evidence type="ECO:0000313" key="5">
    <source>
        <dbReference type="Proteomes" id="UP000681720"/>
    </source>
</evidence>
<gene>
    <name evidence="1" type="ORF">BYL167_LOCUS41164</name>
    <name evidence="3" type="ORF">GIL414_LOCUS56932</name>
    <name evidence="2" type="ORF">SMN809_LOCUS53944</name>
    <name evidence="4" type="ORF">SMN809_LOCUS81877</name>
</gene>
<dbReference type="Proteomes" id="UP000676336">
    <property type="component" value="Unassembled WGS sequence"/>
</dbReference>
<dbReference type="EMBL" id="CAJOBI010186879">
    <property type="protein sequence ID" value="CAF4947472.1"/>
    <property type="molecule type" value="Genomic_DNA"/>
</dbReference>
<feature type="non-terminal residue" evidence="3">
    <location>
        <position position="1"/>
    </location>
</feature>
<evidence type="ECO:0000313" key="1">
    <source>
        <dbReference type="EMBL" id="CAF4625926.1"/>
    </source>
</evidence>